<proteinExistence type="predicted"/>
<keyword evidence="2" id="KW-1185">Reference proteome</keyword>
<evidence type="ECO:0000313" key="2">
    <source>
        <dbReference type="Proteomes" id="UP000799776"/>
    </source>
</evidence>
<organism evidence="1 2">
    <name type="scientific">Saccharata proteae CBS 121410</name>
    <dbReference type="NCBI Taxonomy" id="1314787"/>
    <lineage>
        <taxon>Eukaryota</taxon>
        <taxon>Fungi</taxon>
        <taxon>Dikarya</taxon>
        <taxon>Ascomycota</taxon>
        <taxon>Pezizomycotina</taxon>
        <taxon>Dothideomycetes</taxon>
        <taxon>Dothideomycetes incertae sedis</taxon>
        <taxon>Botryosphaeriales</taxon>
        <taxon>Saccharataceae</taxon>
        <taxon>Saccharata</taxon>
    </lineage>
</organism>
<dbReference type="Proteomes" id="UP000799776">
    <property type="component" value="Unassembled WGS sequence"/>
</dbReference>
<dbReference type="EMBL" id="ML978731">
    <property type="protein sequence ID" value="KAF2085352.1"/>
    <property type="molecule type" value="Genomic_DNA"/>
</dbReference>
<sequence>MDAADFQIQVEGLRAGSSPLQMVPWKYIPVANPEFYLKDFEDFSMECQLLLGCHNMKLNTKKRHKQPEINIFKGPVLGITVSVDEALIKSSGIEAAPDVVRSLRQPGSDLAVEILDVNVHGDRWVPMPASESDILNHFINVVALDIIELLNQREKDFRLLCLNYRGLNSRDRESVPTVELSIKGSESFEWRQKLISDMNDIPGIRQPGWRIRLSDVVGRDSECPSSVPGRGSDPW</sequence>
<reference evidence="1" key="1">
    <citation type="journal article" date="2020" name="Stud. Mycol.">
        <title>101 Dothideomycetes genomes: a test case for predicting lifestyles and emergence of pathogens.</title>
        <authorList>
            <person name="Haridas S."/>
            <person name="Albert R."/>
            <person name="Binder M."/>
            <person name="Bloem J."/>
            <person name="Labutti K."/>
            <person name="Salamov A."/>
            <person name="Andreopoulos B."/>
            <person name="Baker S."/>
            <person name="Barry K."/>
            <person name="Bills G."/>
            <person name="Bluhm B."/>
            <person name="Cannon C."/>
            <person name="Castanera R."/>
            <person name="Culley D."/>
            <person name="Daum C."/>
            <person name="Ezra D."/>
            <person name="Gonzalez J."/>
            <person name="Henrissat B."/>
            <person name="Kuo A."/>
            <person name="Liang C."/>
            <person name="Lipzen A."/>
            <person name="Lutzoni F."/>
            <person name="Magnuson J."/>
            <person name="Mondo S."/>
            <person name="Nolan M."/>
            <person name="Ohm R."/>
            <person name="Pangilinan J."/>
            <person name="Park H.-J."/>
            <person name="Ramirez L."/>
            <person name="Alfaro M."/>
            <person name="Sun H."/>
            <person name="Tritt A."/>
            <person name="Yoshinaga Y."/>
            <person name="Zwiers L.-H."/>
            <person name="Turgeon B."/>
            <person name="Goodwin S."/>
            <person name="Spatafora J."/>
            <person name="Crous P."/>
            <person name="Grigoriev I."/>
        </authorList>
    </citation>
    <scope>NUCLEOTIDE SEQUENCE</scope>
    <source>
        <strain evidence="1">CBS 121410</strain>
    </source>
</reference>
<protein>
    <submittedName>
        <fullName evidence="1">Uncharacterized protein</fullName>
    </submittedName>
</protein>
<comment type="caution">
    <text evidence="1">The sequence shown here is derived from an EMBL/GenBank/DDBJ whole genome shotgun (WGS) entry which is preliminary data.</text>
</comment>
<name>A0A9P4LUW7_9PEZI</name>
<gene>
    <name evidence="1" type="ORF">K490DRAFT_67769</name>
</gene>
<evidence type="ECO:0000313" key="1">
    <source>
        <dbReference type="EMBL" id="KAF2085352.1"/>
    </source>
</evidence>
<accession>A0A9P4LUW7</accession>
<dbReference type="AlphaFoldDB" id="A0A9P4LUW7"/>